<dbReference type="InterPro" id="IPR008807">
    <property type="entry name" value="ROS_MUCR"/>
</dbReference>
<dbReference type="GO" id="GO:0003677">
    <property type="term" value="F:DNA binding"/>
    <property type="evidence" value="ECO:0007669"/>
    <property type="project" value="InterPro"/>
</dbReference>
<dbReference type="EMBL" id="FNUY01000003">
    <property type="protein sequence ID" value="SEG09876.1"/>
    <property type="molecule type" value="Genomic_DNA"/>
</dbReference>
<name>A0A1H5XF94_9HYPH</name>
<proteinExistence type="inferred from homology"/>
<comment type="similarity">
    <text evidence="1">Belongs to the ros/MucR family.</text>
</comment>
<dbReference type="InterPro" id="IPR041920">
    <property type="entry name" value="ROS/MUCR_sf"/>
</dbReference>
<sequence>MSDNNIDVVGLSADIVAAYVTNNSVPVSDLPSLIAAIHAALLGLGMETTAPPLEKQVPAVPIRKSITPNLLICLEDGLAFKTLKRHLRNRYGMTPEEYRMKWGLPPDYPMVAPNYAEQRSQMAKAIGFGRKTVKPKNKARSRAA</sequence>
<evidence type="ECO:0000256" key="1">
    <source>
        <dbReference type="ARBA" id="ARBA00007031"/>
    </source>
</evidence>
<accession>A0A1H5XF94</accession>
<dbReference type="Gene3D" id="1.10.10.1550">
    <property type="entry name" value="ROS/MUCR transcriptional regulator protein"/>
    <property type="match status" value="1"/>
</dbReference>
<evidence type="ECO:0000313" key="3">
    <source>
        <dbReference type="Proteomes" id="UP000236743"/>
    </source>
</evidence>
<organism evidence="2 3">
    <name type="scientific">Bosea lathyri</name>
    <dbReference type="NCBI Taxonomy" id="1036778"/>
    <lineage>
        <taxon>Bacteria</taxon>
        <taxon>Pseudomonadati</taxon>
        <taxon>Pseudomonadota</taxon>
        <taxon>Alphaproteobacteria</taxon>
        <taxon>Hyphomicrobiales</taxon>
        <taxon>Boseaceae</taxon>
        <taxon>Bosea</taxon>
    </lineage>
</organism>
<dbReference type="GO" id="GO:0008270">
    <property type="term" value="F:zinc ion binding"/>
    <property type="evidence" value="ECO:0007669"/>
    <property type="project" value="InterPro"/>
</dbReference>
<gene>
    <name evidence="2" type="ORF">SAMN04488115_103203</name>
</gene>
<dbReference type="Pfam" id="PF05443">
    <property type="entry name" value="ROS_MUCR"/>
    <property type="match status" value="1"/>
</dbReference>
<dbReference type="RefSeq" id="WP_103872057.1">
    <property type="nucleotide sequence ID" value="NZ_FNUY01000003.1"/>
</dbReference>
<protein>
    <submittedName>
        <fullName evidence="2">Transcriptional regulator, MucR family</fullName>
    </submittedName>
</protein>
<dbReference type="GO" id="GO:0006355">
    <property type="term" value="P:regulation of DNA-templated transcription"/>
    <property type="evidence" value="ECO:0007669"/>
    <property type="project" value="InterPro"/>
</dbReference>
<dbReference type="AlphaFoldDB" id="A0A1H5XF94"/>
<dbReference type="OrthoDB" id="9809693at2"/>
<reference evidence="2 3" key="1">
    <citation type="submission" date="2016-10" db="EMBL/GenBank/DDBJ databases">
        <authorList>
            <person name="de Groot N.N."/>
        </authorList>
    </citation>
    <scope>NUCLEOTIDE SEQUENCE [LARGE SCALE GENOMIC DNA]</scope>
    <source>
        <strain evidence="2 3">DSM 26656</strain>
    </source>
</reference>
<keyword evidence="3" id="KW-1185">Reference proteome</keyword>
<dbReference type="Proteomes" id="UP000236743">
    <property type="component" value="Unassembled WGS sequence"/>
</dbReference>
<evidence type="ECO:0000313" key="2">
    <source>
        <dbReference type="EMBL" id="SEG09876.1"/>
    </source>
</evidence>